<evidence type="ECO:0000313" key="1">
    <source>
        <dbReference type="EMBL" id="GHO47950.1"/>
    </source>
</evidence>
<evidence type="ECO:0000313" key="2">
    <source>
        <dbReference type="Proteomes" id="UP000612362"/>
    </source>
</evidence>
<dbReference type="Proteomes" id="UP000612362">
    <property type="component" value="Unassembled WGS sequence"/>
</dbReference>
<dbReference type="EMBL" id="BNJF01000003">
    <property type="protein sequence ID" value="GHO47950.1"/>
    <property type="molecule type" value="Genomic_DNA"/>
</dbReference>
<dbReference type="AlphaFoldDB" id="A0A8J3MU86"/>
<protein>
    <submittedName>
        <fullName evidence="1">Uncharacterized protein</fullName>
    </submittedName>
</protein>
<accession>A0A8J3MU86</accession>
<comment type="caution">
    <text evidence="1">The sequence shown here is derived from an EMBL/GenBank/DDBJ whole genome shotgun (WGS) entry which is preliminary data.</text>
</comment>
<organism evidence="1 2">
    <name type="scientific">Ktedonospora formicarum</name>
    <dbReference type="NCBI Taxonomy" id="2778364"/>
    <lineage>
        <taxon>Bacteria</taxon>
        <taxon>Bacillati</taxon>
        <taxon>Chloroflexota</taxon>
        <taxon>Ktedonobacteria</taxon>
        <taxon>Ktedonobacterales</taxon>
        <taxon>Ktedonobacteraceae</taxon>
        <taxon>Ktedonospora</taxon>
    </lineage>
</organism>
<sequence>MYKPPPQCDAEETDIAYYPQVYYELPPPAIEKPHIHCEMHHNLYADIYDFVSLSIL</sequence>
<name>A0A8J3MU86_9CHLR</name>
<gene>
    <name evidence="1" type="ORF">KSX_61130</name>
</gene>
<keyword evidence="2" id="KW-1185">Reference proteome</keyword>
<proteinExistence type="predicted"/>
<reference evidence="1" key="1">
    <citation type="submission" date="2020-10" db="EMBL/GenBank/DDBJ databases">
        <title>Taxonomic study of unclassified bacteria belonging to the class Ktedonobacteria.</title>
        <authorList>
            <person name="Yabe S."/>
            <person name="Wang C.M."/>
            <person name="Zheng Y."/>
            <person name="Sakai Y."/>
            <person name="Cavaletti L."/>
            <person name="Monciardini P."/>
            <person name="Donadio S."/>
        </authorList>
    </citation>
    <scope>NUCLEOTIDE SEQUENCE</scope>
    <source>
        <strain evidence="1">SOSP1-1</strain>
    </source>
</reference>